<dbReference type="EMBL" id="VSRR010122740">
    <property type="protein sequence ID" value="MPD00404.1"/>
    <property type="molecule type" value="Genomic_DNA"/>
</dbReference>
<evidence type="ECO:0000313" key="2">
    <source>
        <dbReference type="EMBL" id="MPD00404.1"/>
    </source>
</evidence>
<protein>
    <submittedName>
        <fullName evidence="2">Uncharacterized protein</fullName>
    </submittedName>
</protein>
<name>A0A5B7K1A3_PORTR</name>
<reference evidence="2 3" key="1">
    <citation type="submission" date="2019-05" db="EMBL/GenBank/DDBJ databases">
        <title>Another draft genome of Portunus trituberculatus and its Hox gene families provides insights of decapod evolution.</title>
        <authorList>
            <person name="Jeong J.-H."/>
            <person name="Song I."/>
            <person name="Kim S."/>
            <person name="Choi T."/>
            <person name="Kim D."/>
            <person name="Ryu S."/>
            <person name="Kim W."/>
        </authorList>
    </citation>
    <scope>NUCLEOTIDE SEQUENCE [LARGE SCALE GENOMIC DNA]</scope>
    <source>
        <tissue evidence="2">Muscle</tissue>
    </source>
</reference>
<gene>
    <name evidence="2" type="ORF">E2C01_095872</name>
</gene>
<dbReference type="AlphaFoldDB" id="A0A5B7K1A3"/>
<organism evidence="2 3">
    <name type="scientific">Portunus trituberculatus</name>
    <name type="common">Swimming crab</name>
    <name type="synonym">Neptunus trituberculatus</name>
    <dbReference type="NCBI Taxonomy" id="210409"/>
    <lineage>
        <taxon>Eukaryota</taxon>
        <taxon>Metazoa</taxon>
        <taxon>Ecdysozoa</taxon>
        <taxon>Arthropoda</taxon>
        <taxon>Crustacea</taxon>
        <taxon>Multicrustacea</taxon>
        <taxon>Malacostraca</taxon>
        <taxon>Eumalacostraca</taxon>
        <taxon>Eucarida</taxon>
        <taxon>Decapoda</taxon>
        <taxon>Pleocyemata</taxon>
        <taxon>Brachyura</taxon>
        <taxon>Eubrachyura</taxon>
        <taxon>Portunoidea</taxon>
        <taxon>Portunidae</taxon>
        <taxon>Portuninae</taxon>
        <taxon>Portunus</taxon>
    </lineage>
</organism>
<accession>A0A5B7K1A3</accession>
<feature type="region of interest" description="Disordered" evidence="1">
    <location>
        <begin position="1"/>
        <end position="83"/>
    </location>
</feature>
<keyword evidence="3" id="KW-1185">Reference proteome</keyword>
<sequence>MKTRKGDENTEEEEKHKRRGVRQGIAWQKREKEKEKKKRRREGQGRGGRRGGGVRNRRSVGNEKRAGLLAGQEGQPLPALNEA</sequence>
<evidence type="ECO:0000313" key="3">
    <source>
        <dbReference type="Proteomes" id="UP000324222"/>
    </source>
</evidence>
<proteinExistence type="predicted"/>
<dbReference type="Proteomes" id="UP000324222">
    <property type="component" value="Unassembled WGS sequence"/>
</dbReference>
<evidence type="ECO:0000256" key="1">
    <source>
        <dbReference type="SAM" id="MobiDB-lite"/>
    </source>
</evidence>
<comment type="caution">
    <text evidence="2">The sequence shown here is derived from an EMBL/GenBank/DDBJ whole genome shotgun (WGS) entry which is preliminary data.</text>
</comment>